<dbReference type="Gramene" id="OGLUM11G12670.1">
    <property type="protein sequence ID" value="OGLUM11G12670.1"/>
    <property type="gene ID" value="OGLUM11G12670"/>
</dbReference>
<accession>A0A0E0BIY2</accession>
<dbReference type="STRING" id="40148.A0A0E0BIY2"/>
<sequence length="73" mass="7915">MLSSQQASYVSEDQQGEEDDGHDEEVLIPGLPARFTSGTANISTLFSLAHKRAHPIQKVQIDGVLQAFDDNGC</sequence>
<evidence type="ECO:0000313" key="2">
    <source>
        <dbReference type="EnsemblPlants" id="OGLUM11G12670.1"/>
    </source>
</evidence>
<name>A0A0E0BIY2_9ORYZ</name>
<keyword evidence="3" id="KW-1185">Reference proteome</keyword>
<reference evidence="2" key="2">
    <citation type="submission" date="2018-05" db="EMBL/GenBank/DDBJ databases">
        <title>OgluRS3 (Oryza glumaepatula Reference Sequence Version 3).</title>
        <authorList>
            <person name="Zhang J."/>
            <person name="Kudrna D."/>
            <person name="Lee S."/>
            <person name="Talag J."/>
            <person name="Welchert J."/>
            <person name="Wing R.A."/>
        </authorList>
    </citation>
    <scope>NUCLEOTIDE SEQUENCE [LARGE SCALE GENOMIC DNA]</scope>
</reference>
<reference evidence="2" key="1">
    <citation type="submission" date="2015-04" db="UniProtKB">
        <authorList>
            <consortium name="EnsemblPlants"/>
        </authorList>
    </citation>
    <scope>IDENTIFICATION</scope>
</reference>
<protein>
    <submittedName>
        <fullName evidence="2">Uncharacterized protein</fullName>
    </submittedName>
</protein>
<feature type="region of interest" description="Disordered" evidence="1">
    <location>
        <begin position="1"/>
        <end position="24"/>
    </location>
</feature>
<dbReference type="EnsemblPlants" id="OGLUM11G12670.1">
    <property type="protein sequence ID" value="OGLUM11G12670.1"/>
    <property type="gene ID" value="OGLUM11G12670"/>
</dbReference>
<dbReference type="AlphaFoldDB" id="A0A0E0BIY2"/>
<evidence type="ECO:0000313" key="3">
    <source>
        <dbReference type="Proteomes" id="UP000026961"/>
    </source>
</evidence>
<feature type="compositionally biased region" description="Acidic residues" evidence="1">
    <location>
        <begin position="14"/>
        <end position="23"/>
    </location>
</feature>
<dbReference type="Proteomes" id="UP000026961">
    <property type="component" value="Chromosome 11"/>
</dbReference>
<dbReference type="HOGENOM" id="CLU_2708795_0_0_1"/>
<proteinExistence type="predicted"/>
<organism evidence="2">
    <name type="scientific">Oryza glumipatula</name>
    <dbReference type="NCBI Taxonomy" id="40148"/>
    <lineage>
        <taxon>Eukaryota</taxon>
        <taxon>Viridiplantae</taxon>
        <taxon>Streptophyta</taxon>
        <taxon>Embryophyta</taxon>
        <taxon>Tracheophyta</taxon>
        <taxon>Spermatophyta</taxon>
        <taxon>Magnoliopsida</taxon>
        <taxon>Liliopsida</taxon>
        <taxon>Poales</taxon>
        <taxon>Poaceae</taxon>
        <taxon>BOP clade</taxon>
        <taxon>Oryzoideae</taxon>
        <taxon>Oryzeae</taxon>
        <taxon>Oryzinae</taxon>
        <taxon>Oryza</taxon>
    </lineage>
</organism>
<evidence type="ECO:0000256" key="1">
    <source>
        <dbReference type="SAM" id="MobiDB-lite"/>
    </source>
</evidence>
<feature type="compositionally biased region" description="Polar residues" evidence="1">
    <location>
        <begin position="1"/>
        <end position="11"/>
    </location>
</feature>